<keyword evidence="1" id="KW-0812">Transmembrane</keyword>
<protein>
    <submittedName>
        <fullName evidence="2">Uncharacterized protein</fullName>
    </submittedName>
</protein>
<dbReference type="AlphaFoldDB" id="A0A3P1T9N7"/>
<dbReference type="RefSeq" id="WP_124843550.1">
    <property type="nucleotide sequence ID" value="NZ_JAUNKP010000034.1"/>
</dbReference>
<comment type="caution">
    <text evidence="2">The sequence shown here is derived from an EMBL/GenBank/DDBJ whole genome shotgun (WGS) entry which is preliminary data.</text>
</comment>
<name>A0A3P1T9N7_9ACTN</name>
<accession>A0A3P1T9N7</accession>
<dbReference type="OrthoDB" id="10000643at2"/>
<dbReference type="EMBL" id="RQZG01000004">
    <property type="protein sequence ID" value="RRD06040.1"/>
    <property type="molecule type" value="Genomic_DNA"/>
</dbReference>
<keyword evidence="1" id="KW-0472">Membrane</keyword>
<feature type="transmembrane region" description="Helical" evidence="1">
    <location>
        <begin position="12"/>
        <end position="33"/>
    </location>
</feature>
<evidence type="ECO:0000256" key="1">
    <source>
        <dbReference type="SAM" id="Phobius"/>
    </source>
</evidence>
<evidence type="ECO:0000313" key="2">
    <source>
        <dbReference type="EMBL" id="RRD06040.1"/>
    </source>
</evidence>
<feature type="transmembrane region" description="Helical" evidence="1">
    <location>
        <begin position="39"/>
        <end position="61"/>
    </location>
</feature>
<sequence length="63" mass="6533">MKRPLVRVGLSRLVLEFTLAGAALVLCVPLVLTQPSVESLTLLAVLLVLAILLVGTLSGGARP</sequence>
<dbReference type="Proteomes" id="UP000280819">
    <property type="component" value="Unassembled WGS sequence"/>
</dbReference>
<keyword evidence="1" id="KW-1133">Transmembrane helix</keyword>
<evidence type="ECO:0000313" key="3">
    <source>
        <dbReference type="Proteomes" id="UP000280819"/>
    </source>
</evidence>
<organism evidence="2 3">
    <name type="scientific">Arachnia propionica</name>
    <dbReference type="NCBI Taxonomy" id="1750"/>
    <lineage>
        <taxon>Bacteria</taxon>
        <taxon>Bacillati</taxon>
        <taxon>Actinomycetota</taxon>
        <taxon>Actinomycetes</taxon>
        <taxon>Propionibacteriales</taxon>
        <taxon>Propionibacteriaceae</taxon>
        <taxon>Arachnia</taxon>
    </lineage>
</organism>
<reference evidence="2 3" key="1">
    <citation type="submission" date="2018-11" db="EMBL/GenBank/DDBJ databases">
        <title>Genomes From Bacteria Associated with the Canine Oral Cavity: a Test Case for Automated Genome-Based Taxonomic Assignment.</title>
        <authorList>
            <person name="Coil D.A."/>
            <person name="Jospin G."/>
            <person name="Darling A.E."/>
            <person name="Wallis C."/>
            <person name="Davis I.J."/>
            <person name="Harris S."/>
            <person name="Eisen J.A."/>
            <person name="Holcombe L.J."/>
            <person name="O'Flynn C."/>
        </authorList>
    </citation>
    <scope>NUCLEOTIDE SEQUENCE [LARGE SCALE GENOMIC DNA]</scope>
    <source>
        <strain evidence="2 3">OH887_COT-365</strain>
    </source>
</reference>
<gene>
    <name evidence="2" type="ORF">EII34_04980</name>
</gene>
<proteinExistence type="predicted"/>